<evidence type="ECO:0000313" key="2">
    <source>
        <dbReference type="Proteomes" id="UP001268610"/>
    </source>
</evidence>
<reference evidence="1" key="1">
    <citation type="submission" date="2023-04" db="EMBL/GenBank/DDBJ databases">
        <title>Genomic characterization of faba bean (Vicia faba) microsymbionts in Mexican soils.</title>
        <authorList>
            <person name="Rivera Orduna F.N."/>
            <person name="Guevara-Luna J."/>
            <person name="Yan J."/>
            <person name="Arroyo-Herrera I."/>
            <person name="Li Y."/>
            <person name="Vasquez-Murrieta M.S."/>
            <person name="Wang E.T."/>
        </authorList>
    </citation>
    <scope>NUCLEOTIDE SEQUENCE</scope>
    <source>
        <strain evidence="1">CH26</strain>
    </source>
</reference>
<sequence>MSIDADKMLIPMLFIAVILQIDRHPKAAQRPMATTFNGAILQSQMMISRSSQKKI</sequence>
<dbReference type="AlphaFoldDB" id="A0AAJ2LIQ1"/>
<organism evidence="1 2">
    <name type="scientific">Rhizobium hidalgonense</name>
    <dbReference type="NCBI Taxonomy" id="1538159"/>
    <lineage>
        <taxon>Bacteria</taxon>
        <taxon>Pseudomonadati</taxon>
        <taxon>Pseudomonadota</taxon>
        <taxon>Alphaproteobacteria</taxon>
        <taxon>Hyphomicrobiales</taxon>
        <taxon>Rhizobiaceae</taxon>
        <taxon>Rhizobium/Agrobacterium group</taxon>
        <taxon>Rhizobium</taxon>
    </lineage>
</organism>
<accession>A0AAJ2LIQ1</accession>
<dbReference type="EMBL" id="JAVLSF010000006">
    <property type="protein sequence ID" value="MDR9773505.1"/>
    <property type="molecule type" value="Genomic_DNA"/>
</dbReference>
<dbReference type="Proteomes" id="UP001268610">
    <property type="component" value="Unassembled WGS sequence"/>
</dbReference>
<evidence type="ECO:0000313" key="1">
    <source>
        <dbReference type="EMBL" id="MDR9773505.1"/>
    </source>
</evidence>
<gene>
    <name evidence="1" type="ORF">RJJ65_12690</name>
</gene>
<comment type="caution">
    <text evidence="1">The sequence shown here is derived from an EMBL/GenBank/DDBJ whole genome shotgun (WGS) entry which is preliminary data.</text>
</comment>
<dbReference type="RefSeq" id="WP_164895901.1">
    <property type="nucleotide sequence ID" value="NZ_CP054027.1"/>
</dbReference>
<proteinExistence type="predicted"/>
<protein>
    <submittedName>
        <fullName evidence="1">Uncharacterized protein</fullName>
    </submittedName>
</protein>
<name>A0AAJ2LIQ1_9HYPH</name>